<evidence type="ECO:0000313" key="2">
    <source>
        <dbReference type="Proteomes" id="UP001207654"/>
    </source>
</evidence>
<dbReference type="InterPro" id="IPR017601">
    <property type="entry name" value="DGQHR-contain_dom"/>
</dbReference>
<dbReference type="Pfam" id="PF14072">
    <property type="entry name" value="DndB"/>
    <property type="match status" value="1"/>
</dbReference>
<evidence type="ECO:0000313" key="1">
    <source>
        <dbReference type="EMBL" id="MCY1073967.1"/>
    </source>
</evidence>
<sequence>MSKELKLPAVEVHQSPGRKLYSFAVDGKLVHRFATISRVNRHEDGGLHGYQRPEVLSHIDEIRNYLESPSPMVPNAIVLAFDSRVRFEAAKGTLTTDYARPGFITIPMEENLADERKPGFIVDGQQRLAAIREASIESFPICVTAFITNDVSQQTEQFILVNSTKPLPKGLIYELLPKTTAQLPSLLNRRRLPAQILERLNLDLSSPLRGMIQTATNPTGVIKDNSILKMLENSLSDGALYKFRQPGTLEGDVEPMLELLRNYWMAVARVFKAAWGLAPRKSRLMHGAGIVSMGFIMDTISDRLHDTHIPTVMHYEADLQPLKELCRWTAGHWDFGGGQQRKWNELQNTSKDIELLANHLIAQYKNLVWNRVPPKSEKTGRAARR</sequence>
<name>A0ABT3ZX51_9BACT</name>
<gene>
    <name evidence="1" type="primary">dbpB</name>
    <name evidence="1" type="ORF">OV287_05670</name>
</gene>
<comment type="caution">
    <text evidence="1">The sequence shown here is derived from an EMBL/GenBank/DDBJ whole genome shotgun (WGS) entry which is preliminary data.</text>
</comment>
<protein>
    <submittedName>
        <fullName evidence="1">DGQHR domain-containing protein DpdB</fullName>
    </submittedName>
</protein>
<proteinExistence type="predicted"/>
<dbReference type="RefSeq" id="WP_267532953.1">
    <property type="nucleotide sequence ID" value="NZ_JAPNKA010000001.1"/>
</dbReference>
<keyword evidence="2" id="KW-1185">Reference proteome</keyword>
<dbReference type="NCBIfam" id="TIGR03187">
    <property type="entry name" value="DGQHR"/>
    <property type="match status" value="1"/>
</dbReference>
<dbReference type="NCBIfam" id="NF041060">
    <property type="entry name" value="DpdB"/>
    <property type="match status" value="1"/>
</dbReference>
<dbReference type="InterPro" id="IPR017642">
    <property type="entry name" value="DNA_S_mod_DndB"/>
</dbReference>
<accession>A0ABT3ZX51</accession>
<reference evidence="1 2" key="1">
    <citation type="submission" date="2022-11" db="EMBL/GenBank/DDBJ databases">
        <title>Minimal conservation of predation-associated metabolite biosynthetic gene clusters underscores biosynthetic potential of Myxococcota including descriptions for ten novel species: Archangium lansinium sp. nov., Myxococcus landrumus sp. nov., Nannocystis bai.</title>
        <authorList>
            <person name="Ahearne A."/>
            <person name="Stevens C."/>
            <person name="Phillips K."/>
        </authorList>
    </citation>
    <scope>NUCLEOTIDE SEQUENCE [LARGE SCALE GENOMIC DNA]</scope>
    <source>
        <strain evidence="1 2">MIWBW</strain>
    </source>
</reference>
<organism evidence="1 2">
    <name type="scientific">Archangium lansingense</name>
    <dbReference type="NCBI Taxonomy" id="2995310"/>
    <lineage>
        <taxon>Bacteria</taxon>
        <taxon>Pseudomonadati</taxon>
        <taxon>Myxococcota</taxon>
        <taxon>Myxococcia</taxon>
        <taxon>Myxococcales</taxon>
        <taxon>Cystobacterineae</taxon>
        <taxon>Archangiaceae</taxon>
        <taxon>Archangium</taxon>
    </lineage>
</organism>
<dbReference type="Proteomes" id="UP001207654">
    <property type="component" value="Unassembled WGS sequence"/>
</dbReference>
<dbReference type="EMBL" id="JAPNKA010000001">
    <property type="protein sequence ID" value="MCY1073967.1"/>
    <property type="molecule type" value="Genomic_DNA"/>
</dbReference>
<dbReference type="CDD" id="cd16413">
    <property type="entry name" value="DGQHR_domain"/>
    <property type="match status" value="1"/>
</dbReference>